<dbReference type="Proteomes" id="UP000594261">
    <property type="component" value="Chromosome 4"/>
</dbReference>
<keyword evidence="4" id="KW-1185">Reference proteome</keyword>
<dbReference type="InterPro" id="IPR056789">
    <property type="entry name" value="LRR_R13L1-DRL21"/>
</dbReference>
<dbReference type="EnsemblPlants" id="QL04p011304:mrna">
    <property type="protein sequence ID" value="QL04p011304:mrna"/>
    <property type="gene ID" value="QL04p011304"/>
</dbReference>
<evidence type="ECO:0000259" key="2">
    <source>
        <dbReference type="Pfam" id="PF25019"/>
    </source>
</evidence>
<evidence type="ECO:0000256" key="1">
    <source>
        <dbReference type="SAM" id="MobiDB-lite"/>
    </source>
</evidence>
<dbReference type="Gramene" id="QL04p011304:mrna">
    <property type="protein sequence ID" value="QL04p011304:mrna"/>
    <property type="gene ID" value="QL04p011304"/>
</dbReference>
<protein>
    <recommendedName>
        <fullName evidence="2">R13L1/DRL21-like LRR repeat region domain-containing protein</fullName>
    </recommendedName>
</protein>
<dbReference type="AlphaFoldDB" id="A0A7N2LCT2"/>
<dbReference type="InParanoid" id="A0A7N2LCT2"/>
<evidence type="ECO:0000313" key="3">
    <source>
        <dbReference type="EnsemblPlants" id="QL04p011304:mrna"/>
    </source>
</evidence>
<sequence>MPTFLVNTSQATDSYLLYKFEAPMMILVAVILKALYTKSPGIIAVGIWRKALLNGWPSGCTKDVLEKLVPHTNVNKLQIHNYGGTRFRGWLGDDSFCNILVAVGPEFYGNNSLVAQRFLSLEILKCSWMSAWEEWCSIRVEDEFIAFPRLQELHLDVLLKYQDEHRALLGCTNAAPRPAHPRPTRRDAATREGRRRPRVRPASCRVAPRGGSRLGPTRADAAKIGADAAEIDADAAEIGPTRSVSAISAGDRYGRNRNRPKQAGISRNRPKLAVKIAGEAEILASDAFLALFFLCFVNQVY</sequence>
<feature type="compositionally biased region" description="Low complexity" evidence="1">
    <location>
        <begin position="200"/>
        <end position="209"/>
    </location>
</feature>
<accession>A0A7N2LCT2</accession>
<feature type="domain" description="R13L1/DRL21-like LRR repeat region" evidence="2">
    <location>
        <begin position="62"/>
        <end position="99"/>
    </location>
</feature>
<proteinExistence type="predicted"/>
<reference evidence="3" key="2">
    <citation type="submission" date="2021-01" db="UniProtKB">
        <authorList>
            <consortium name="EnsemblPlants"/>
        </authorList>
    </citation>
    <scope>IDENTIFICATION</scope>
</reference>
<dbReference type="EMBL" id="LRBV02000004">
    <property type="status" value="NOT_ANNOTATED_CDS"/>
    <property type="molecule type" value="Genomic_DNA"/>
</dbReference>
<name>A0A7N2LCT2_QUELO</name>
<dbReference type="Pfam" id="PF25019">
    <property type="entry name" value="LRR_R13L1-DRL21"/>
    <property type="match status" value="1"/>
</dbReference>
<feature type="region of interest" description="Disordered" evidence="1">
    <location>
        <begin position="173"/>
        <end position="218"/>
    </location>
</feature>
<organism evidence="3 4">
    <name type="scientific">Quercus lobata</name>
    <name type="common">Valley oak</name>
    <dbReference type="NCBI Taxonomy" id="97700"/>
    <lineage>
        <taxon>Eukaryota</taxon>
        <taxon>Viridiplantae</taxon>
        <taxon>Streptophyta</taxon>
        <taxon>Embryophyta</taxon>
        <taxon>Tracheophyta</taxon>
        <taxon>Spermatophyta</taxon>
        <taxon>Magnoliopsida</taxon>
        <taxon>eudicotyledons</taxon>
        <taxon>Gunneridae</taxon>
        <taxon>Pentapetalae</taxon>
        <taxon>rosids</taxon>
        <taxon>fabids</taxon>
        <taxon>Fagales</taxon>
        <taxon>Fagaceae</taxon>
        <taxon>Quercus</taxon>
    </lineage>
</organism>
<reference evidence="3 4" key="1">
    <citation type="journal article" date="2016" name="G3 (Bethesda)">
        <title>First Draft Assembly and Annotation of the Genome of a California Endemic Oak Quercus lobata Nee (Fagaceae).</title>
        <authorList>
            <person name="Sork V.L."/>
            <person name="Fitz-Gibbon S.T."/>
            <person name="Puiu D."/>
            <person name="Crepeau M."/>
            <person name="Gugger P.F."/>
            <person name="Sherman R."/>
            <person name="Stevens K."/>
            <person name="Langley C.H."/>
            <person name="Pellegrini M."/>
            <person name="Salzberg S.L."/>
        </authorList>
    </citation>
    <scope>NUCLEOTIDE SEQUENCE [LARGE SCALE GENOMIC DNA]</scope>
    <source>
        <strain evidence="3 4">cv. SW786</strain>
    </source>
</reference>
<evidence type="ECO:0000313" key="4">
    <source>
        <dbReference type="Proteomes" id="UP000594261"/>
    </source>
</evidence>